<dbReference type="SUPFAM" id="SSF52540">
    <property type="entry name" value="P-loop containing nucleoside triphosphate hydrolases"/>
    <property type="match status" value="1"/>
</dbReference>
<dbReference type="InterPro" id="IPR005702">
    <property type="entry name" value="Wzc-like_C"/>
</dbReference>
<comment type="catalytic activity">
    <reaction evidence="8">
        <text>L-tyrosyl-[protein] + ATP = O-phospho-L-tyrosyl-[protein] + ADP + H(+)</text>
        <dbReference type="Rhea" id="RHEA:10596"/>
        <dbReference type="Rhea" id="RHEA-COMP:10136"/>
        <dbReference type="Rhea" id="RHEA-COMP:20101"/>
        <dbReference type="ChEBI" id="CHEBI:15378"/>
        <dbReference type="ChEBI" id="CHEBI:30616"/>
        <dbReference type="ChEBI" id="CHEBI:46858"/>
        <dbReference type="ChEBI" id="CHEBI:61978"/>
        <dbReference type="ChEBI" id="CHEBI:456216"/>
        <dbReference type="EC" id="2.7.10.2"/>
    </reaction>
</comment>
<keyword evidence="12" id="KW-1185">Reference proteome</keyword>
<keyword evidence="5" id="KW-0418">Kinase</keyword>
<keyword evidence="3" id="KW-0808">Transferase</keyword>
<evidence type="ECO:0000256" key="9">
    <source>
        <dbReference type="SAM" id="MobiDB-lite"/>
    </source>
</evidence>
<dbReference type="Gene3D" id="3.40.50.300">
    <property type="entry name" value="P-loop containing nucleotide triphosphate hydrolases"/>
    <property type="match status" value="1"/>
</dbReference>
<dbReference type="InterPro" id="IPR050445">
    <property type="entry name" value="Bact_polysacc_biosynth/exp"/>
</dbReference>
<proteinExistence type="inferred from homology"/>
<keyword evidence="7" id="KW-0829">Tyrosine-protein kinase</keyword>
<reference evidence="11 12" key="1">
    <citation type="submission" date="2023-12" db="EMBL/GenBank/DDBJ databases">
        <title>Thiobacillus sedimentum sp. nov., a chemolithoautotrophic sulfur-oxidizing bacterium isolated from freshwater sediment.</title>
        <authorList>
            <person name="Luo J."/>
            <person name="Dai C."/>
        </authorList>
    </citation>
    <scope>NUCLEOTIDE SEQUENCE [LARGE SCALE GENOMIC DNA]</scope>
    <source>
        <strain evidence="11 12">SCUT-2</strain>
    </source>
</reference>
<sequence>MSIIEKAAGKLGMGGAHAAPREGEGHNGAHDASLIESALNKQRVGQAAPAEPVGPVGPVDKVPDTRAMEGESQMQSINLARLHRMGVVAPDAEKSQIAEEFRIIKRPLIANAFGQGAARVKNGNLIMVTSSLPGEGKSFCAINLAISMAMEMDRTVLLVDADVAKPRVPEYLGIHADKGLLDVLQDKDLKLSDVLIRTDIAKLTVLPAGRTYKRATELLASAAMTRLVEDIGNRYPDRIILFDSPPLLATSESSVLATHMGQIVMVVEAEKTSQEAVREALGHIQSCEVVGMLLNKTTPTPGADYYYGYYGSYGK</sequence>
<feature type="domain" description="AAA" evidence="10">
    <location>
        <begin position="126"/>
        <end position="286"/>
    </location>
</feature>
<dbReference type="InterPro" id="IPR027417">
    <property type="entry name" value="P-loop_NTPase"/>
</dbReference>
<dbReference type="Proteomes" id="UP001334732">
    <property type="component" value="Chromosome"/>
</dbReference>
<dbReference type="InterPro" id="IPR025669">
    <property type="entry name" value="AAA_dom"/>
</dbReference>
<gene>
    <name evidence="11" type="ORF">VA613_01720</name>
</gene>
<feature type="compositionally biased region" description="Basic and acidic residues" evidence="9">
    <location>
        <begin position="19"/>
        <end position="29"/>
    </location>
</feature>
<evidence type="ECO:0000256" key="8">
    <source>
        <dbReference type="ARBA" id="ARBA00051245"/>
    </source>
</evidence>
<name>A0ABZ1CJQ4_9PROT</name>
<evidence type="ECO:0000256" key="1">
    <source>
        <dbReference type="ARBA" id="ARBA00007316"/>
    </source>
</evidence>
<dbReference type="Pfam" id="PF13614">
    <property type="entry name" value="AAA_31"/>
    <property type="match status" value="1"/>
</dbReference>
<evidence type="ECO:0000256" key="7">
    <source>
        <dbReference type="ARBA" id="ARBA00023137"/>
    </source>
</evidence>
<dbReference type="PANTHER" id="PTHR32309:SF13">
    <property type="entry name" value="FERRIC ENTEROBACTIN TRANSPORT PROTEIN FEPE"/>
    <property type="match status" value="1"/>
</dbReference>
<dbReference type="EC" id="2.7.10.2" evidence="2"/>
<evidence type="ECO:0000259" key="10">
    <source>
        <dbReference type="Pfam" id="PF13614"/>
    </source>
</evidence>
<evidence type="ECO:0000256" key="6">
    <source>
        <dbReference type="ARBA" id="ARBA00022840"/>
    </source>
</evidence>
<accession>A0ABZ1CJQ4</accession>
<protein>
    <recommendedName>
        <fullName evidence="2">non-specific protein-tyrosine kinase</fullName>
        <ecNumber evidence="2">2.7.10.2</ecNumber>
    </recommendedName>
</protein>
<feature type="region of interest" description="Disordered" evidence="9">
    <location>
        <begin position="9"/>
        <end position="29"/>
    </location>
</feature>
<evidence type="ECO:0000313" key="12">
    <source>
        <dbReference type="Proteomes" id="UP001334732"/>
    </source>
</evidence>
<evidence type="ECO:0000313" key="11">
    <source>
        <dbReference type="EMBL" id="WRS39613.1"/>
    </source>
</evidence>
<evidence type="ECO:0000256" key="5">
    <source>
        <dbReference type="ARBA" id="ARBA00022777"/>
    </source>
</evidence>
<keyword evidence="6" id="KW-0067">ATP-binding</keyword>
<comment type="similarity">
    <text evidence="1">Belongs to the CpsD/CapB family.</text>
</comment>
<organism evidence="11 12">
    <name type="scientific">Thiobacillus sedimenti</name>
    <dbReference type="NCBI Taxonomy" id="3110231"/>
    <lineage>
        <taxon>Bacteria</taxon>
        <taxon>Pseudomonadati</taxon>
        <taxon>Pseudomonadota</taxon>
        <taxon>Betaproteobacteria</taxon>
        <taxon>Nitrosomonadales</taxon>
        <taxon>Thiobacillaceae</taxon>
        <taxon>Thiobacillus</taxon>
    </lineage>
</organism>
<dbReference type="RefSeq" id="WP_324780144.1">
    <property type="nucleotide sequence ID" value="NZ_CP141769.1"/>
</dbReference>
<keyword evidence="4" id="KW-0547">Nucleotide-binding</keyword>
<evidence type="ECO:0000256" key="2">
    <source>
        <dbReference type="ARBA" id="ARBA00011903"/>
    </source>
</evidence>
<evidence type="ECO:0000256" key="4">
    <source>
        <dbReference type="ARBA" id="ARBA00022741"/>
    </source>
</evidence>
<dbReference type="CDD" id="cd05387">
    <property type="entry name" value="BY-kinase"/>
    <property type="match status" value="1"/>
</dbReference>
<dbReference type="PANTHER" id="PTHR32309">
    <property type="entry name" value="TYROSINE-PROTEIN KINASE"/>
    <property type="match status" value="1"/>
</dbReference>
<dbReference type="NCBIfam" id="TIGR03018">
    <property type="entry name" value="pepcterm_TyrKin"/>
    <property type="match status" value="1"/>
</dbReference>
<dbReference type="EMBL" id="CP141769">
    <property type="protein sequence ID" value="WRS39613.1"/>
    <property type="molecule type" value="Genomic_DNA"/>
</dbReference>
<evidence type="ECO:0000256" key="3">
    <source>
        <dbReference type="ARBA" id="ARBA00022679"/>
    </source>
</evidence>